<dbReference type="Proteomes" id="UP000319014">
    <property type="component" value="Unassembled WGS sequence"/>
</dbReference>
<sequence>MGEMRGSEDYRHYLRGTYAFRAALEPALDDAGWQVERLLDNLRADLADLGEPVPTAAPAPALHDFAAKAAALYVLEGSALGARLIARRAAALGFDERHGARHLAQQTAAPTRWPAFLDWLEQSAAPPEPATAAARQVFQTALLAYGVEAGV</sequence>
<accession>A0A521BC85</accession>
<dbReference type="AlphaFoldDB" id="A0A521BC85"/>
<gene>
    <name evidence="1" type="ORF">SAMN06265221_102221</name>
</gene>
<name>A0A521BC85_9RHOB</name>
<evidence type="ECO:0000313" key="1">
    <source>
        <dbReference type="EMBL" id="SMO44696.1"/>
    </source>
</evidence>
<dbReference type="EMBL" id="FXTK01000002">
    <property type="protein sequence ID" value="SMO44696.1"/>
    <property type="molecule type" value="Genomic_DNA"/>
</dbReference>
<dbReference type="InterPro" id="IPR016084">
    <property type="entry name" value="Haem_Oase-like_multi-hlx"/>
</dbReference>
<protein>
    <submittedName>
        <fullName evidence="1">Heme oxygenase</fullName>
    </submittedName>
</protein>
<keyword evidence="2" id="KW-1185">Reference proteome</keyword>
<reference evidence="1 2" key="1">
    <citation type="submission" date="2017-05" db="EMBL/GenBank/DDBJ databases">
        <authorList>
            <person name="Varghese N."/>
            <person name="Submissions S."/>
        </authorList>
    </citation>
    <scope>NUCLEOTIDE SEQUENCE [LARGE SCALE GENOMIC DNA]</scope>
    <source>
        <strain evidence="1 2">DSM 100094</strain>
    </source>
</reference>
<proteinExistence type="predicted"/>
<dbReference type="Gene3D" id="1.20.910.10">
    <property type="entry name" value="Heme oxygenase-like"/>
    <property type="match status" value="1"/>
</dbReference>
<organism evidence="1 2">
    <name type="scientific">Paracoccus laeviglucosivorans</name>
    <dbReference type="NCBI Taxonomy" id="1197861"/>
    <lineage>
        <taxon>Bacteria</taxon>
        <taxon>Pseudomonadati</taxon>
        <taxon>Pseudomonadota</taxon>
        <taxon>Alphaproteobacteria</taxon>
        <taxon>Rhodobacterales</taxon>
        <taxon>Paracoccaceae</taxon>
        <taxon>Paracoccus</taxon>
    </lineage>
</organism>
<evidence type="ECO:0000313" key="2">
    <source>
        <dbReference type="Proteomes" id="UP000319014"/>
    </source>
</evidence>
<dbReference type="SUPFAM" id="SSF48613">
    <property type="entry name" value="Heme oxygenase-like"/>
    <property type="match status" value="1"/>
</dbReference>